<dbReference type="PANTHER" id="PTHR28004:SF2">
    <property type="entry name" value="D-SERINE DEHYDRATASE"/>
    <property type="match status" value="1"/>
</dbReference>
<evidence type="ECO:0000256" key="2">
    <source>
        <dbReference type="ARBA" id="ARBA00001947"/>
    </source>
</evidence>
<keyword evidence="6" id="KW-0862">Zinc</keyword>
<name>A0A8H3F3Q2_9LECA</name>
<evidence type="ECO:0000256" key="1">
    <source>
        <dbReference type="ARBA" id="ARBA00001933"/>
    </source>
</evidence>
<dbReference type="InterPro" id="IPR001608">
    <property type="entry name" value="Ala_racemase_N"/>
</dbReference>
<proteinExistence type="inferred from homology"/>
<dbReference type="Gene3D" id="2.40.37.20">
    <property type="entry name" value="D-serine dehydratase-like domain"/>
    <property type="match status" value="1"/>
</dbReference>
<dbReference type="Gene3D" id="3.20.20.10">
    <property type="entry name" value="Alanine racemase"/>
    <property type="match status" value="1"/>
</dbReference>
<dbReference type="FunFam" id="3.20.20.10:FF:000016">
    <property type="entry name" value="D-serine dehydratase"/>
    <property type="match status" value="1"/>
</dbReference>
<comment type="similarity">
    <text evidence="3">Belongs to the DSD1 family.</text>
</comment>
<evidence type="ECO:0000256" key="11">
    <source>
        <dbReference type="ARBA" id="ARBA00066349"/>
    </source>
</evidence>
<dbReference type="InterPro" id="IPR042208">
    <property type="entry name" value="D-ser_dehydrat-like_sf"/>
</dbReference>
<dbReference type="GO" id="GO:0009636">
    <property type="term" value="P:response to toxic substance"/>
    <property type="evidence" value="ECO:0007669"/>
    <property type="project" value="UniProtKB-KW"/>
</dbReference>
<sequence length="469" mass="51259">MAFNAQTFLPLPSQAELRDAFVGKHLRDVPTPAAVLDKAVVQRNCLQMLKACEALQVGFRPHVKTHKTPEVAQLQVGDQTNDVKLIVSTVAEAEHLCDFLLTCRESHRSVNILYGIPLPPSRTERLAHLGKKLGRESISVLVDNDSQLQSARAFKDMTGFPCKVFVKIDTGYHRAGVVFGTEQFNRLVIDILDEESRGTVELVGFYSHAGHSYGGDSAPGAMELLIVELEGLEKAAATARDHAPTNQRYVLSVGATPTATSIENMLATSAQAKSPMGGEIAKLKRVIERIKATHTIEIHAGVYPFLDMQQLATQASPSALPANPKHDTSTLSTADIALTIMAEVASVYENRESPEALIAAGSLALGHDSCKSYNGWGIVSDWGMPTDNFERRSGWQVGRISQEHGILTEDSQHESHELAKLKVGQKVRVWPNHACVAGAGYGWYLVVDSSLPGERRDQIVDVWVRCRGW</sequence>
<dbReference type="OrthoDB" id="20198at2759"/>
<dbReference type="InterPro" id="IPR026956">
    <property type="entry name" value="D-ser_dehydrat-like_dom"/>
</dbReference>
<keyword evidence="16" id="KW-1185">Reference proteome</keyword>
<comment type="catalytic activity">
    <reaction evidence="9">
        <text>D-serine = pyruvate + NH4(+)</text>
        <dbReference type="Rhea" id="RHEA:13977"/>
        <dbReference type="ChEBI" id="CHEBI:15361"/>
        <dbReference type="ChEBI" id="CHEBI:28938"/>
        <dbReference type="ChEBI" id="CHEBI:35247"/>
        <dbReference type="EC" id="4.3.1.18"/>
    </reaction>
    <physiologicalReaction direction="left-to-right" evidence="9">
        <dbReference type="Rhea" id="RHEA:13978"/>
    </physiologicalReaction>
</comment>
<evidence type="ECO:0000256" key="5">
    <source>
        <dbReference type="ARBA" id="ARBA00022723"/>
    </source>
</evidence>
<dbReference type="EC" id="4.3.1.18" evidence="11"/>
<feature type="domain" description="D-serine dehydratase-like" evidence="14">
    <location>
        <begin position="337"/>
        <end position="448"/>
    </location>
</feature>
<dbReference type="GO" id="GO:0008721">
    <property type="term" value="F:D-serine ammonia-lyase activity"/>
    <property type="evidence" value="ECO:0007669"/>
    <property type="project" value="UniProtKB-EC"/>
</dbReference>
<evidence type="ECO:0000256" key="3">
    <source>
        <dbReference type="ARBA" id="ARBA00005323"/>
    </source>
</evidence>
<evidence type="ECO:0000256" key="10">
    <source>
        <dbReference type="ARBA" id="ARBA00055764"/>
    </source>
</evidence>
<dbReference type="Proteomes" id="UP000664534">
    <property type="component" value="Unassembled WGS sequence"/>
</dbReference>
<dbReference type="GO" id="GO:0046872">
    <property type="term" value="F:metal ion binding"/>
    <property type="evidence" value="ECO:0007669"/>
    <property type="project" value="UniProtKB-KW"/>
</dbReference>
<dbReference type="EMBL" id="CAJPDT010000017">
    <property type="protein sequence ID" value="CAF9916605.1"/>
    <property type="molecule type" value="Genomic_DNA"/>
</dbReference>
<dbReference type="InterPro" id="IPR051466">
    <property type="entry name" value="D-amino_acid_metab_enzyme"/>
</dbReference>
<evidence type="ECO:0000256" key="4">
    <source>
        <dbReference type="ARBA" id="ARBA00022575"/>
    </source>
</evidence>
<dbReference type="Pfam" id="PF14031">
    <property type="entry name" value="D-ser_dehydrat"/>
    <property type="match status" value="1"/>
</dbReference>
<evidence type="ECO:0000256" key="12">
    <source>
        <dbReference type="ARBA" id="ARBA00069616"/>
    </source>
</evidence>
<comment type="function">
    <text evidence="10">Catalyzes the conversion of D-serine to pyruvate and ammonia. May play a role in D-serine detoxification.</text>
</comment>
<evidence type="ECO:0000259" key="14">
    <source>
        <dbReference type="SMART" id="SM01119"/>
    </source>
</evidence>
<keyword evidence="5" id="KW-0479">Metal-binding</keyword>
<evidence type="ECO:0000256" key="13">
    <source>
        <dbReference type="ARBA" id="ARBA00075219"/>
    </source>
</evidence>
<evidence type="ECO:0000256" key="9">
    <source>
        <dbReference type="ARBA" id="ARBA00051198"/>
    </source>
</evidence>
<comment type="cofactor">
    <cofactor evidence="1">
        <name>pyridoxal 5'-phosphate</name>
        <dbReference type="ChEBI" id="CHEBI:597326"/>
    </cofactor>
</comment>
<keyword evidence="7" id="KW-0663">Pyridoxal phosphate</keyword>
<evidence type="ECO:0000256" key="8">
    <source>
        <dbReference type="ARBA" id="ARBA00023239"/>
    </source>
</evidence>
<dbReference type="PANTHER" id="PTHR28004">
    <property type="entry name" value="ZGC:162816-RELATED"/>
    <property type="match status" value="1"/>
</dbReference>
<evidence type="ECO:0000313" key="15">
    <source>
        <dbReference type="EMBL" id="CAF9916605.1"/>
    </source>
</evidence>
<organism evidence="15 16">
    <name type="scientific">Imshaugia aleurites</name>
    <dbReference type="NCBI Taxonomy" id="172621"/>
    <lineage>
        <taxon>Eukaryota</taxon>
        <taxon>Fungi</taxon>
        <taxon>Dikarya</taxon>
        <taxon>Ascomycota</taxon>
        <taxon>Pezizomycotina</taxon>
        <taxon>Lecanoromycetes</taxon>
        <taxon>OSLEUM clade</taxon>
        <taxon>Lecanoromycetidae</taxon>
        <taxon>Lecanorales</taxon>
        <taxon>Lecanorineae</taxon>
        <taxon>Parmeliaceae</taxon>
        <taxon>Imshaugia</taxon>
    </lineage>
</organism>
<dbReference type="SMART" id="SM01119">
    <property type="entry name" value="D-ser_dehydrat"/>
    <property type="match status" value="1"/>
</dbReference>
<dbReference type="SUPFAM" id="SSF51419">
    <property type="entry name" value="PLP-binding barrel"/>
    <property type="match status" value="1"/>
</dbReference>
<comment type="caution">
    <text evidence="15">The sequence shown here is derived from an EMBL/GenBank/DDBJ whole genome shotgun (WGS) entry which is preliminary data.</text>
</comment>
<gene>
    <name evidence="15" type="ORF">IMSHALPRED_003245</name>
</gene>
<dbReference type="GO" id="GO:0036088">
    <property type="term" value="P:D-serine catabolic process"/>
    <property type="evidence" value="ECO:0007669"/>
    <property type="project" value="TreeGrafter"/>
</dbReference>
<evidence type="ECO:0000313" key="16">
    <source>
        <dbReference type="Proteomes" id="UP000664534"/>
    </source>
</evidence>
<protein>
    <recommendedName>
        <fullName evidence="12">D-serine dehydratase</fullName>
        <ecNumber evidence="11">4.3.1.18</ecNumber>
    </recommendedName>
    <alternativeName>
        <fullName evidence="13">D-serine deaminase</fullName>
    </alternativeName>
</protein>
<keyword evidence="8" id="KW-0456">Lyase</keyword>
<reference evidence="15" key="1">
    <citation type="submission" date="2021-03" db="EMBL/GenBank/DDBJ databases">
        <authorList>
            <person name="Tagirdzhanova G."/>
        </authorList>
    </citation>
    <scope>NUCLEOTIDE SEQUENCE</scope>
</reference>
<evidence type="ECO:0000256" key="7">
    <source>
        <dbReference type="ARBA" id="ARBA00022898"/>
    </source>
</evidence>
<dbReference type="InterPro" id="IPR029066">
    <property type="entry name" value="PLP-binding_barrel"/>
</dbReference>
<dbReference type="Pfam" id="PF01168">
    <property type="entry name" value="Ala_racemase_N"/>
    <property type="match status" value="1"/>
</dbReference>
<accession>A0A8H3F3Q2</accession>
<keyword evidence="4" id="KW-0216">Detoxification</keyword>
<evidence type="ECO:0000256" key="6">
    <source>
        <dbReference type="ARBA" id="ARBA00022833"/>
    </source>
</evidence>
<comment type="cofactor">
    <cofactor evidence="2">
        <name>Zn(2+)</name>
        <dbReference type="ChEBI" id="CHEBI:29105"/>
    </cofactor>
</comment>
<dbReference type="AlphaFoldDB" id="A0A8H3F3Q2"/>